<dbReference type="InterPro" id="IPR001881">
    <property type="entry name" value="EGF-like_Ca-bd_dom"/>
</dbReference>
<dbReference type="PANTHER" id="PTHR24020:SF37">
    <property type="entry name" value="VON WILLEBRAND FACTOR A DOMAIN-CONTAINING PROTEIN 2"/>
    <property type="match status" value="1"/>
</dbReference>
<keyword evidence="4 10" id="KW-0245">EGF-like domain</keyword>
<dbReference type="PANTHER" id="PTHR24020">
    <property type="entry name" value="COLLAGEN ALPHA"/>
    <property type="match status" value="1"/>
</dbReference>
<dbReference type="SMART" id="SM00327">
    <property type="entry name" value="VWA"/>
    <property type="match status" value="3"/>
</dbReference>
<evidence type="ECO:0000313" key="16">
    <source>
        <dbReference type="Proteomes" id="UP001178508"/>
    </source>
</evidence>
<keyword evidence="5 12" id="KW-0732">Signal</keyword>
<evidence type="ECO:0000313" key="15">
    <source>
        <dbReference type="EMBL" id="CAJ1081034.1"/>
    </source>
</evidence>
<feature type="domain" description="EGF-like" evidence="13">
    <location>
        <begin position="311"/>
        <end position="348"/>
    </location>
</feature>
<dbReference type="Gene3D" id="2.10.25.10">
    <property type="entry name" value="Laminin"/>
    <property type="match status" value="2"/>
</dbReference>
<feature type="domain" description="VWFA" evidence="14">
    <location>
        <begin position="64"/>
        <end position="236"/>
    </location>
</feature>
<dbReference type="PROSITE" id="PS50234">
    <property type="entry name" value="VWFA"/>
    <property type="match status" value="3"/>
</dbReference>
<sequence length="806" mass="88007">MPQTFLLYTECPNMRPLIHLSLFSALLLLQVQQVTSVQEIQTSHENILKINSAGEMMQCSAAMDILFLMDGSYSVGKGSFERSKHYAIKLSQALDIAPDKVRVGLIQFGSVPRLEFALDSYTTKKELKKHMKKVSYRGGSTQTSLALKYILRKGFPGGRNSSTAAQIAILLSDGKSQGNAVQAAAQLKEAGVVLFAVGLRYPRWEELHAMASEPIESHVFFAEHFYDAVNGLYTTLSTFSVCNATPTGCHVEVFPCERKTLETVKELLGNFMCWKGAKGYSPNTSLCPHYRQVYNKVYKRHQTVCHRTICPDPCDSQPCLNGGTCVSEGPEDYRCVCPPGYGGDPHCAPALSLDCAVDLLFLVEGSATLTLEGFLRLKFFLKRFLQTVIGSDSPSKVGLAVFGGETRVEAHVGKFNKDLKGLLKAVEALQPIGGETLTGQALRYVTRHGFVSAPVFADVPDDLPRVVVLLTATPSADEVVEPSRYARDREIFLVGMGPDFLKGQLNNITGNPQRTITYSSPEFSAKIPELKAKICSVDTQGCLGQAVDLVFALDASAGVGSENFVTLRDFVRSLTVQFDINRDVAQVALVTYSRRATTVFNLDTHDSGSAILKAAADANYMGGVASTGTALLHIHSSVLTVAKGARPGVNKAVVVVTDGSGGDDAVVPAQKIRDNGVSLFVIGIGDVQRERLLQIAGSEEHMISVPSYEDLKYFEDVLVQMLCSEVKKPVNLCKPNPCMNDGTCILTGGSFRCQCQGFEGPHCETRSRRPSSRGDRPRPAGLRSRQKKSHQELLHHYKLHRRRHTA</sequence>
<keyword evidence="3" id="KW-0272">Extracellular matrix</keyword>
<dbReference type="GO" id="GO:0005581">
    <property type="term" value="C:collagen trimer"/>
    <property type="evidence" value="ECO:0007669"/>
    <property type="project" value="UniProtKB-KW"/>
</dbReference>
<keyword evidence="6" id="KW-0677">Repeat</keyword>
<evidence type="ECO:0000259" key="14">
    <source>
        <dbReference type="PROSITE" id="PS50234"/>
    </source>
</evidence>
<keyword evidence="16" id="KW-1185">Reference proteome</keyword>
<dbReference type="Proteomes" id="UP001178508">
    <property type="component" value="Chromosome 19"/>
</dbReference>
<evidence type="ECO:0000259" key="13">
    <source>
        <dbReference type="PROSITE" id="PS50026"/>
    </source>
</evidence>
<feature type="domain" description="EGF-like" evidence="13">
    <location>
        <begin position="729"/>
        <end position="764"/>
    </location>
</feature>
<dbReference type="InterPro" id="IPR000742">
    <property type="entry name" value="EGF"/>
</dbReference>
<comment type="subcellular location">
    <subcellularLocation>
        <location evidence="1">Secreted</location>
        <location evidence="1">Extracellular space</location>
        <location evidence="1">Extracellular matrix</location>
    </subcellularLocation>
</comment>
<dbReference type="Gene3D" id="3.40.50.410">
    <property type="entry name" value="von Willebrand factor, type A domain"/>
    <property type="match status" value="3"/>
</dbReference>
<evidence type="ECO:0000256" key="4">
    <source>
        <dbReference type="ARBA" id="ARBA00022536"/>
    </source>
</evidence>
<evidence type="ECO:0000256" key="9">
    <source>
        <dbReference type="ARBA" id="ARBA00023157"/>
    </source>
</evidence>
<evidence type="ECO:0000256" key="1">
    <source>
        <dbReference type="ARBA" id="ARBA00004498"/>
    </source>
</evidence>
<gene>
    <name evidence="15" type="ORF">XNOV1_A033654</name>
</gene>
<proteinExistence type="predicted"/>
<dbReference type="SUPFAM" id="SSF53300">
    <property type="entry name" value="vWA-like"/>
    <property type="match status" value="3"/>
</dbReference>
<dbReference type="CDD" id="cd00053">
    <property type="entry name" value="EGF"/>
    <property type="match status" value="1"/>
</dbReference>
<dbReference type="FunFam" id="3.40.50.410:FF:000047">
    <property type="entry name" value="von Willebrand factor A domain containing 2"/>
    <property type="match status" value="1"/>
</dbReference>
<comment type="caution">
    <text evidence="10">Lacks conserved residue(s) required for the propagation of feature annotation.</text>
</comment>
<accession>A0AAV1H6W0</accession>
<dbReference type="InterPro" id="IPR050525">
    <property type="entry name" value="ECM_Assembly_Org"/>
</dbReference>
<dbReference type="GO" id="GO:0007155">
    <property type="term" value="P:cell adhesion"/>
    <property type="evidence" value="ECO:0007669"/>
    <property type="project" value="UniProtKB-KW"/>
</dbReference>
<evidence type="ECO:0000256" key="7">
    <source>
        <dbReference type="ARBA" id="ARBA00022889"/>
    </source>
</evidence>
<dbReference type="FunFam" id="3.40.50.410:FF:000054">
    <property type="entry name" value="von Willebrand factor A domain containing 2"/>
    <property type="match status" value="1"/>
</dbReference>
<dbReference type="PROSITE" id="PS50026">
    <property type="entry name" value="EGF_3"/>
    <property type="match status" value="2"/>
</dbReference>
<evidence type="ECO:0000256" key="11">
    <source>
        <dbReference type="SAM" id="MobiDB-lite"/>
    </source>
</evidence>
<dbReference type="Pfam" id="PF00008">
    <property type="entry name" value="EGF"/>
    <property type="match status" value="2"/>
</dbReference>
<dbReference type="Pfam" id="PF00092">
    <property type="entry name" value="VWA"/>
    <property type="match status" value="3"/>
</dbReference>
<evidence type="ECO:0000256" key="8">
    <source>
        <dbReference type="ARBA" id="ARBA00023119"/>
    </source>
</evidence>
<evidence type="ECO:0000256" key="10">
    <source>
        <dbReference type="PROSITE-ProRule" id="PRU00076"/>
    </source>
</evidence>
<dbReference type="AlphaFoldDB" id="A0AAV1H6W0"/>
<evidence type="ECO:0000256" key="5">
    <source>
        <dbReference type="ARBA" id="ARBA00022729"/>
    </source>
</evidence>
<dbReference type="InterPro" id="IPR009030">
    <property type="entry name" value="Growth_fac_rcpt_cys_sf"/>
</dbReference>
<feature type="region of interest" description="Disordered" evidence="11">
    <location>
        <begin position="764"/>
        <end position="791"/>
    </location>
</feature>
<keyword evidence="2" id="KW-0964">Secreted</keyword>
<reference evidence="15" key="1">
    <citation type="submission" date="2023-08" db="EMBL/GenBank/DDBJ databases">
        <authorList>
            <person name="Alioto T."/>
            <person name="Alioto T."/>
            <person name="Gomez Garrido J."/>
        </authorList>
    </citation>
    <scope>NUCLEOTIDE SEQUENCE</scope>
</reference>
<keyword evidence="8" id="KW-0176">Collagen</keyword>
<dbReference type="InterPro" id="IPR036465">
    <property type="entry name" value="vWFA_dom_sf"/>
</dbReference>
<feature type="chain" id="PRO_5043595047" evidence="12">
    <location>
        <begin position="37"/>
        <end position="806"/>
    </location>
</feature>
<dbReference type="FunFam" id="3.40.50.410:FF:000003">
    <property type="entry name" value="Collagen type VI alpha 3 chain"/>
    <property type="match status" value="1"/>
</dbReference>
<protein>
    <submittedName>
        <fullName evidence="15">von Willebrand factor A domain-containing protein 2</fullName>
    </submittedName>
</protein>
<dbReference type="PRINTS" id="PR00453">
    <property type="entry name" value="VWFADOMAIN"/>
</dbReference>
<dbReference type="GO" id="GO:0005509">
    <property type="term" value="F:calcium ion binding"/>
    <property type="evidence" value="ECO:0007669"/>
    <property type="project" value="InterPro"/>
</dbReference>
<dbReference type="InterPro" id="IPR002035">
    <property type="entry name" value="VWF_A"/>
</dbReference>
<evidence type="ECO:0000256" key="12">
    <source>
        <dbReference type="SAM" id="SignalP"/>
    </source>
</evidence>
<dbReference type="SMART" id="SM00181">
    <property type="entry name" value="EGF"/>
    <property type="match status" value="2"/>
</dbReference>
<dbReference type="EMBL" id="OY660882">
    <property type="protein sequence ID" value="CAJ1081034.1"/>
    <property type="molecule type" value="Genomic_DNA"/>
</dbReference>
<evidence type="ECO:0000256" key="3">
    <source>
        <dbReference type="ARBA" id="ARBA00022530"/>
    </source>
</evidence>
<dbReference type="SMART" id="SM00179">
    <property type="entry name" value="EGF_CA"/>
    <property type="match status" value="2"/>
</dbReference>
<dbReference type="CDD" id="cd01450">
    <property type="entry name" value="vWFA_subfamily_ECM"/>
    <property type="match status" value="1"/>
</dbReference>
<dbReference type="PROSITE" id="PS01186">
    <property type="entry name" value="EGF_2"/>
    <property type="match status" value="1"/>
</dbReference>
<dbReference type="FunFam" id="2.10.25.10:FF:000066">
    <property type="entry name" value="FAT atypical cadherin 4"/>
    <property type="match status" value="1"/>
</dbReference>
<feature type="signal peptide" evidence="12">
    <location>
        <begin position="1"/>
        <end position="36"/>
    </location>
</feature>
<evidence type="ECO:0000256" key="6">
    <source>
        <dbReference type="ARBA" id="ARBA00022737"/>
    </source>
</evidence>
<evidence type="ECO:0000256" key="2">
    <source>
        <dbReference type="ARBA" id="ARBA00022525"/>
    </source>
</evidence>
<keyword evidence="7" id="KW-0130">Cell adhesion</keyword>
<feature type="compositionally biased region" description="Basic and acidic residues" evidence="11">
    <location>
        <begin position="764"/>
        <end position="778"/>
    </location>
</feature>
<keyword evidence="9" id="KW-1015">Disulfide bond</keyword>
<feature type="domain" description="VWFA" evidence="14">
    <location>
        <begin position="358"/>
        <end position="534"/>
    </location>
</feature>
<organism evidence="15 16">
    <name type="scientific">Xyrichtys novacula</name>
    <name type="common">Pearly razorfish</name>
    <name type="synonym">Hemipteronotus novacula</name>
    <dbReference type="NCBI Taxonomy" id="13765"/>
    <lineage>
        <taxon>Eukaryota</taxon>
        <taxon>Metazoa</taxon>
        <taxon>Chordata</taxon>
        <taxon>Craniata</taxon>
        <taxon>Vertebrata</taxon>
        <taxon>Euteleostomi</taxon>
        <taxon>Actinopterygii</taxon>
        <taxon>Neopterygii</taxon>
        <taxon>Teleostei</taxon>
        <taxon>Neoteleostei</taxon>
        <taxon>Acanthomorphata</taxon>
        <taxon>Eupercaria</taxon>
        <taxon>Labriformes</taxon>
        <taxon>Labridae</taxon>
        <taxon>Xyrichtys</taxon>
    </lineage>
</organism>
<dbReference type="SUPFAM" id="SSF57184">
    <property type="entry name" value="Growth factor receptor domain"/>
    <property type="match status" value="1"/>
</dbReference>
<name>A0AAV1H6W0_XYRNO</name>
<dbReference type="CDD" id="cd00054">
    <property type="entry name" value="EGF_CA"/>
    <property type="match status" value="1"/>
</dbReference>
<feature type="domain" description="VWFA" evidence="14">
    <location>
        <begin position="548"/>
        <end position="722"/>
    </location>
</feature>